<dbReference type="Pfam" id="PF13417">
    <property type="entry name" value="GST_N_3"/>
    <property type="match status" value="1"/>
</dbReference>
<dbReference type="Proteomes" id="UP001233999">
    <property type="component" value="Unassembled WGS sequence"/>
</dbReference>
<comment type="caution">
    <text evidence="2">The sequence shown here is derived from an EMBL/GenBank/DDBJ whole genome shotgun (WGS) entry which is preliminary data.</text>
</comment>
<keyword evidence="3" id="KW-1185">Reference proteome</keyword>
<reference evidence="2" key="2">
    <citation type="submission" date="2023-05" db="EMBL/GenBank/DDBJ databases">
        <authorList>
            <person name="Fouks B."/>
        </authorList>
    </citation>
    <scope>NUCLEOTIDE SEQUENCE</scope>
    <source>
        <strain evidence="2">Stay&amp;Tobe</strain>
        <tissue evidence="2">Testes</tissue>
    </source>
</reference>
<gene>
    <name evidence="2" type="ORF">L9F63_026827</name>
</gene>
<dbReference type="EMBL" id="JASPKZ010001393">
    <property type="protein sequence ID" value="KAJ9598070.1"/>
    <property type="molecule type" value="Genomic_DNA"/>
</dbReference>
<evidence type="ECO:0000313" key="3">
    <source>
        <dbReference type="Proteomes" id="UP001233999"/>
    </source>
</evidence>
<feature type="non-terminal residue" evidence="2">
    <location>
        <position position="1"/>
    </location>
</feature>
<dbReference type="PANTHER" id="PTHR43969:SF9">
    <property type="entry name" value="GLUTATHIONE S TRANSFERASE D10, ISOFORM A-RELATED"/>
    <property type="match status" value="1"/>
</dbReference>
<dbReference type="Gene3D" id="3.40.30.10">
    <property type="entry name" value="Glutaredoxin"/>
    <property type="match status" value="1"/>
</dbReference>
<evidence type="ECO:0000259" key="1">
    <source>
        <dbReference type="PROSITE" id="PS50404"/>
    </source>
</evidence>
<feature type="non-terminal residue" evidence="2">
    <location>
        <position position="68"/>
    </location>
</feature>
<evidence type="ECO:0000313" key="2">
    <source>
        <dbReference type="EMBL" id="KAJ9598070.1"/>
    </source>
</evidence>
<dbReference type="InterPro" id="IPR036249">
    <property type="entry name" value="Thioredoxin-like_sf"/>
</dbReference>
<organism evidence="2 3">
    <name type="scientific">Diploptera punctata</name>
    <name type="common">Pacific beetle cockroach</name>
    <dbReference type="NCBI Taxonomy" id="6984"/>
    <lineage>
        <taxon>Eukaryota</taxon>
        <taxon>Metazoa</taxon>
        <taxon>Ecdysozoa</taxon>
        <taxon>Arthropoda</taxon>
        <taxon>Hexapoda</taxon>
        <taxon>Insecta</taxon>
        <taxon>Pterygota</taxon>
        <taxon>Neoptera</taxon>
        <taxon>Polyneoptera</taxon>
        <taxon>Dictyoptera</taxon>
        <taxon>Blattodea</taxon>
        <taxon>Blaberoidea</taxon>
        <taxon>Blaberidae</taxon>
        <taxon>Diplopterinae</taxon>
        <taxon>Diploptera</taxon>
    </lineage>
</organism>
<reference evidence="2" key="1">
    <citation type="journal article" date="2023" name="IScience">
        <title>Live-bearing cockroach genome reveals convergent evolutionary mechanisms linked to viviparity in insects and beyond.</title>
        <authorList>
            <person name="Fouks B."/>
            <person name="Harrison M.C."/>
            <person name="Mikhailova A.A."/>
            <person name="Marchal E."/>
            <person name="English S."/>
            <person name="Carruthers M."/>
            <person name="Jennings E.C."/>
            <person name="Chiamaka E.L."/>
            <person name="Frigard R.A."/>
            <person name="Pippel M."/>
            <person name="Attardo G.M."/>
            <person name="Benoit J.B."/>
            <person name="Bornberg-Bauer E."/>
            <person name="Tobe S.S."/>
        </authorList>
    </citation>
    <scope>NUCLEOTIDE SEQUENCE</scope>
    <source>
        <strain evidence="2">Stay&amp;Tobe</strain>
    </source>
</reference>
<dbReference type="PROSITE" id="PS50404">
    <property type="entry name" value="GST_NTER"/>
    <property type="match status" value="1"/>
</dbReference>
<feature type="domain" description="GST N-terminal" evidence="1">
    <location>
        <begin position="3"/>
        <end position="68"/>
    </location>
</feature>
<dbReference type="InterPro" id="IPR004045">
    <property type="entry name" value="Glutathione_S-Trfase_N"/>
</dbReference>
<dbReference type="PANTHER" id="PTHR43969">
    <property type="entry name" value="GLUTATHIONE S TRANSFERASE D10, ISOFORM A-RELATED"/>
    <property type="match status" value="1"/>
</dbReference>
<accession>A0AAD8AFF7</accession>
<dbReference type="SUPFAM" id="SSF52833">
    <property type="entry name" value="Thioredoxin-like"/>
    <property type="match status" value="1"/>
</dbReference>
<dbReference type="GO" id="GO:0004364">
    <property type="term" value="F:glutathione transferase activity"/>
    <property type="evidence" value="ECO:0007669"/>
    <property type="project" value="TreeGrafter"/>
</dbReference>
<dbReference type="GO" id="GO:0006749">
    <property type="term" value="P:glutathione metabolic process"/>
    <property type="evidence" value="ECO:0007669"/>
    <property type="project" value="TreeGrafter"/>
</dbReference>
<name>A0AAD8AFF7_DIPPU</name>
<dbReference type="AlphaFoldDB" id="A0AAD8AFF7"/>
<protein>
    <recommendedName>
        <fullName evidence="1">GST N-terminal domain-containing protein</fullName>
    </recommendedName>
</protein>
<proteinExistence type="predicted"/>
<sequence length="68" mass="7686">RRMPLDLYYMPASAPCRAVLLTAHILDVQLNPIVTELAKGQHLTTEFIKKNPRHSIPTIDDDGFILSE</sequence>